<reference evidence="4 5" key="1">
    <citation type="submission" date="2024-02" db="EMBL/GenBank/DDBJ databases">
        <authorList>
            <person name="Chen Y."/>
            <person name="Shah S."/>
            <person name="Dougan E. K."/>
            <person name="Thang M."/>
            <person name="Chan C."/>
        </authorList>
    </citation>
    <scope>NUCLEOTIDE SEQUENCE [LARGE SCALE GENOMIC DNA]</scope>
</reference>
<evidence type="ECO:0000259" key="2">
    <source>
        <dbReference type="Pfam" id="PF01575"/>
    </source>
</evidence>
<organism evidence="4 5">
    <name type="scientific">Durusdinium trenchii</name>
    <dbReference type="NCBI Taxonomy" id="1381693"/>
    <lineage>
        <taxon>Eukaryota</taxon>
        <taxon>Sar</taxon>
        <taxon>Alveolata</taxon>
        <taxon>Dinophyceae</taxon>
        <taxon>Suessiales</taxon>
        <taxon>Symbiodiniaceae</taxon>
        <taxon>Durusdinium</taxon>
    </lineage>
</organism>
<dbReference type="InterPro" id="IPR029069">
    <property type="entry name" value="HotDog_dom_sf"/>
</dbReference>
<dbReference type="Pfam" id="PF22622">
    <property type="entry name" value="MFE-2_hydrat-2_N"/>
    <property type="match status" value="1"/>
</dbReference>
<feature type="region of interest" description="Disordered" evidence="1">
    <location>
        <begin position="358"/>
        <end position="382"/>
    </location>
</feature>
<dbReference type="Gene3D" id="3.10.129.10">
    <property type="entry name" value="Hotdog Thioesterase"/>
    <property type="match status" value="2"/>
</dbReference>
<dbReference type="Proteomes" id="UP001642464">
    <property type="component" value="Unassembled WGS sequence"/>
</dbReference>
<evidence type="ECO:0000313" key="4">
    <source>
        <dbReference type="EMBL" id="CAK9060835.1"/>
    </source>
</evidence>
<evidence type="ECO:0000313" key="5">
    <source>
        <dbReference type="Proteomes" id="UP001642464"/>
    </source>
</evidence>
<dbReference type="SUPFAM" id="SSF54637">
    <property type="entry name" value="Thioesterase/thiol ester dehydrase-isomerase"/>
    <property type="match status" value="2"/>
</dbReference>
<dbReference type="PANTHER" id="PTHR13078:SF56">
    <property type="entry name" value="PEROXISOMAL MULTIFUNCTIONAL ENZYME TYPE 2"/>
    <property type="match status" value="1"/>
</dbReference>
<sequence>MAGAPPGSGRVQRVGLLFRSWHREMDQLTDLFQSSTWWDGSRCFMVERTTHAPSWSVLSVQVGGRRSEPVEYNTRDLIIYALGIGSRDLRYVYEKDPNFAAFPTFPVALYYKGSSYDVLPFPSPILEAFPVPAVSGVKVWLDAGITIERCRPLPAGGRFTLEGGVASLQPKGKGALMEKLYDVKDDSGAVYYRMVDVSYLVGAHDIEAFGETLTKPKDVAKAVGSRAPKLRVEEKMEAGIASIYRLSGDYNPLHVDPGYAKTAGYDHPIVHGKCTLGHAARMLMDGLAGGDQRRFKSLQLRYAAPVLAGQTLILEAWEAPDAPEEYLFQVLVKETGFRFSIAGRGWHATPGLTRSFEGFFQPDEPQLSPEEQEAQDRQQASSEATAQALQSLRLNVQAGEDDEGLPLLRAAPVSVLQSKAKQSVVIFAVPVGKEQLITDVLLSMRIEAKGFSERNVLVAPAIVDLTSRRLVELPPNIRASKLLRQKPIALPLETSGEETATWGEVLSAEFEEAELQGTNEVMEMGLAVIVGREGDILRRGFGRPSWKVVFSETDVE</sequence>
<dbReference type="PANTHER" id="PTHR13078">
    <property type="entry name" value="PEROXISOMAL MULTIFUNCTIONAL ENZYME TYPE 2-RELATED"/>
    <property type="match status" value="1"/>
</dbReference>
<dbReference type="InterPro" id="IPR054357">
    <property type="entry name" value="MFE-2_N"/>
</dbReference>
<dbReference type="Pfam" id="PF01575">
    <property type="entry name" value="MaoC_dehydratas"/>
    <property type="match status" value="1"/>
</dbReference>
<keyword evidence="5" id="KW-1185">Reference proteome</keyword>
<comment type="caution">
    <text evidence="4">The sequence shown here is derived from an EMBL/GenBank/DDBJ whole genome shotgun (WGS) entry which is preliminary data.</text>
</comment>
<dbReference type="EMBL" id="CAXAMM010027446">
    <property type="protein sequence ID" value="CAK9060835.1"/>
    <property type="molecule type" value="Genomic_DNA"/>
</dbReference>
<accession>A0ABP0NAN1</accession>
<evidence type="ECO:0008006" key="6">
    <source>
        <dbReference type="Google" id="ProtNLM"/>
    </source>
</evidence>
<name>A0ABP0NAN1_9DINO</name>
<feature type="domain" description="Peroxisomal multifunctional enzyme type 2-like N-terminal" evidence="3">
    <location>
        <begin position="71"/>
        <end position="190"/>
    </location>
</feature>
<evidence type="ECO:0000256" key="1">
    <source>
        <dbReference type="SAM" id="MobiDB-lite"/>
    </source>
</evidence>
<gene>
    <name evidence="4" type="ORF">SCF082_LOCUS31969</name>
</gene>
<dbReference type="InterPro" id="IPR002539">
    <property type="entry name" value="MaoC-like_dom"/>
</dbReference>
<feature type="domain" description="MaoC-like" evidence="2">
    <location>
        <begin position="227"/>
        <end position="318"/>
    </location>
</feature>
<evidence type="ECO:0000259" key="3">
    <source>
        <dbReference type="Pfam" id="PF22622"/>
    </source>
</evidence>
<protein>
    <recommendedName>
        <fullName evidence="6">MaoC-like domain-containing protein</fullName>
    </recommendedName>
</protein>
<proteinExistence type="predicted"/>